<sequence>MTNVLINRSYTDARPRCINACKYSLPVLRDGKAILRITILTPGNGILVREYGKNRTASAQRSFVILYRSVGWKSSQRPITRSLTYVLEHHRAHGRE</sequence>
<reference evidence="1" key="1">
    <citation type="submission" date="2020-07" db="EMBL/GenBank/DDBJ databases">
        <title>Multicomponent nature underlies the extraordinary mechanical properties of spider dragline silk.</title>
        <authorList>
            <person name="Kono N."/>
            <person name="Nakamura H."/>
            <person name="Mori M."/>
            <person name="Yoshida Y."/>
            <person name="Ohtoshi R."/>
            <person name="Malay A.D."/>
            <person name="Moran D.A.P."/>
            <person name="Tomita M."/>
            <person name="Numata K."/>
            <person name="Arakawa K."/>
        </authorList>
    </citation>
    <scope>NUCLEOTIDE SEQUENCE</scope>
</reference>
<dbReference type="AlphaFoldDB" id="A0A8X6HRH2"/>
<comment type="caution">
    <text evidence="1">The sequence shown here is derived from an EMBL/GenBank/DDBJ whole genome shotgun (WGS) entry which is preliminary data.</text>
</comment>
<protein>
    <submittedName>
        <fullName evidence="1">Uncharacterized protein</fullName>
    </submittedName>
</protein>
<proteinExistence type="predicted"/>
<evidence type="ECO:0000313" key="2">
    <source>
        <dbReference type="Proteomes" id="UP000887116"/>
    </source>
</evidence>
<evidence type="ECO:0000313" key="1">
    <source>
        <dbReference type="EMBL" id="GFR28832.1"/>
    </source>
</evidence>
<organism evidence="1 2">
    <name type="scientific">Trichonephila clavata</name>
    <name type="common">Joro spider</name>
    <name type="synonym">Nephila clavata</name>
    <dbReference type="NCBI Taxonomy" id="2740835"/>
    <lineage>
        <taxon>Eukaryota</taxon>
        <taxon>Metazoa</taxon>
        <taxon>Ecdysozoa</taxon>
        <taxon>Arthropoda</taxon>
        <taxon>Chelicerata</taxon>
        <taxon>Arachnida</taxon>
        <taxon>Araneae</taxon>
        <taxon>Araneomorphae</taxon>
        <taxon>Entelegynae</taxon>
        <taxon>Araneoidea</taxon>
        <taxon>Nephilidae</taxon>
        <taxon>Trichonephila</taxon>
    </lineage>
</organism>
<accession>A0A8X6HRH2</accession>
<dbReference type="EMBL" id="BMAO01039085">
    <property type="protein sequence ID" value="GFR28832.1"/>
    <property type="molecule type" value="Genomic_DNA"/>
</dbReference>
<dbReference type="Proteomes" id="UP000887116">
    <property type="component" value="Unassembled WGS sequence"/>
</dbReference>
<name>A0A8X6HRH2_TRICU</name>
<dbReference type="OrthoDB" id="10314035at2759"/>
<gene>
    <name evidence="1" type="ORF">TNCT_339451</name>
</gene>
<keyword evidence="2" id="KW-1185">Reference proteome</keyword>